<dbReference type="RefSeq" id="WP_016978900.1">
    <property type="nucleotide sequence ID" value="NZ_ASGY01000164.1"/>
</dbReference>
<comment type="caution">
    <text evidence="1">The sequence shown here is derived from an EMBL/GenBank/DDBJ whole genome shotgun (WGS) entry which is preliminary data.</text>
</comment>
<dbReference type="OrthoDB" id="6983728at2"/>
<evidence type="ECO:0008006" key="3">
    <source>
        <dbReference type="Google" id="ProtNLM"/>
    </source>
</evidence>
<name>A0A0A1YZE3_PSEFL</name>
<accession>A0A0A1YZE3</accession>
<proteinExistence type="predicted"/>
<sequence length="358" mass="40041">MNGIASVLEAKILSTSLHHLDIETETCNSVAIPVDKADLEAYLSALLLEIHGRPQNRLYTLASPTTEFATSLNAFFGSKDLVTAPETQTLAERLLRIEVNTEERYGHLDRSGKGLLNKGSFLQFLYVDGGSLSYLGVKIEHQRFIDETDLKQKIGLGESNKIYKACKVSMDAQGKLEQVFVFDTHSRPSTYWWKEVLELQQLRSDALNTETAVKWVVKTLGKVKSVSPVDYTILRNATIAAFKQTETLNFDDFVTKTFASYAPLSTTLAEELPNLVTTLRSLPEKRKFDGQFTLVPSAVPFRRQTIKVSDQISVAYDEDIPDLPDKIWYSKTPAGQSVLVLDAPNVAGIFTEKPWDLK</sequence>
<reference evidence="1 2" key="1">
    <citation type="journal article" date="2013" name="Genome Announc.">
        <title>Draft Genome Sequence of Pseudomonas fluorescens LMG 5329, a White Line-Inducing Principle-Producing Bioindicator for the Mushroom Pathogen Pseudomonas tolaasii.</title>
        <authorList>
            <person name="Ghequire M.G."/>
            <person name="Rokni-Zadeh H."/>
            <person name="Zarrineh P."/>
            <person name="De Mot R."/>
        </authorList>
    </citation>
    <scope>NUCLEOTIDE SEQUENCE [LARGE SCALE GENOMIC DNA]</scope>
    <source>
        <strain evidence="1 2">LMG 5329</strain>
    </source>
</reference>
<evidence type="ECO:0000313" key="1">
    <source>
        <dbReference type="EMBL" id="KGE65832.1"/>
    </source>
</evidence>
<dbReference type="EMBL" id="ASGY01000164">
    <property type="protein sequence ID" value="KGE65832.1"/>
    <property type="molecule type" value="Genomic_DNA"/>
</dbReference>
<dbReference type="AlphaFoldDB" id="A0A0A1YZE3"/>
<dbReference type="Proteomes" id="UP000030060">
    <property type="component" value="Unassembled WGS sequence"/>
</dbReference>
<gene>
    <name evidence="1" type="ORF">K814_0121885</name>
</gene>
<evidence type="ECO:0000313" key="2">
    <source>
        <dbReference type="Proteomes" id="UP000030060"/>
    </source>
</evidence>
<protein>
    <recommendedName>
        <fullName evidence="3">Nucleoid-associated protein</fullName>
    </recommendedName>
</protein>
<organism evidence="1 2">
    <name type="scientific">Pseudomonas fluorescens LMG 5329</name>
    <dbReference type="NCBI Taxonomy" id="1324332"/>
    <lineage>
        <taxon>Bacteria</taxon>
        <taxon>Pseudomonadati</taxon>
        <taxon>Pseudomonadota</taxon>
        <taxon>Gammaproteobacteria</taxon>
        <taxon>Pseudomonadales</taxon>
        <taxon>Pseudomonadaceae</taxon>
        <taxon>Pseudomonas</taxon>
    </lineage>
</organism>